<dbReference type="Proteomes" id="UP000184609">
    <property type="component" value="Unassembled WGS sequence"/>
</dbReference>
<evidence type="ECO:0000313" key="5">
    <source>
        <dbReference type="EMBL" id="SHO62708.1"/>
    </source>
</evidence>
<dbReference type="InterPro" id="IPR039418">
    <property type="entry name" value="LexA-like"/>
</dbReference>
<keyword evidence="2" id="KW-0238">DNA-binding</keyword>
<dbReference type="SUPFAM" id="SSF47413">
    <property type="entry name" value="lambda repressor-like DNA-binding domains"/>
    <property type="match status" value="1"/>
</dbReference>
<dbReference type="Pfam" id="PF00717">
    <property type="entry name" value="Peptidase_S24"/>
    <property type="match status" value="1"/>
</dbReference>
<dbReference type="EMBL" id="FRXN01000003">
    <property type="protein sequence ID" value="SHO62708.1"/>
    <property type="molecule type" value="Genomic_DNA"/>
</dbReference>
<reference evidence="6" key="1">
    <citation type="submission" date="2016-12" db="EMBL/GenBank/DDBJ databases">
        <authorList>
            <person name="Varghese N."/>
            <person name="Submissions S."/>
        </authorList>
    </citation>
    <scope>NUCLEOTIDE SEQUENCE [LARGE SCALE GENOMIC DNA]</scope>
    <source>
        <strain evidence="6">DSM 25035</strain>
    </source>
</reference>
<dbReference type="PANTHER" id="PTHR40661">
    <property type="match status" value="1"/>
</dbReference>
<dbReference type="CDD" id="cd00093">
    <property type="entry name" value="HTH_XRE"/>
    <property type="match status" value="1"/>
</dbReference>
<keyword evidence="1" id="KW-0805">Transcription regulation</keyword>
<sequence>MSLNNNLKFLRKKKKLTQESLAEALGISRSKLAGYEATITPPLDMMVKIAEYFSVSLDILIKVDLTTYSEYKLRELLETDQFFRGRKLRILSTTVDSEGRELIEVVSQRAKASYLAGFADPEFISELPRFALPFLPMDKKHRVFQVDGDSMLPIPDGSWIICEYVDDWLAIKDGQRYVIVTEQDGVTFKIAYNRIQADHQLLLCSANPIYPPFEVNIEDVKEVWRYRLVMSEQV</sequence>
<dbReference type="GO" id="GO:0003677">
    <property type="term" value="F:DNA binding"/>
    <property type="evidence" value="ECO:0007669"/>
    <property type="project" value="UniProtKB-KW"/>
</dbReference>
<keyword evidence="6" id="KW-1185">Reference proteome</keyword>
<dbReference type="CDD" id="cd06529">
    <property type="entry name" value="S24_LexA-like"/>
    <property type="match status" value="1"/>
</dbReference>
<dbReference type="PANTHER" id="PTHR40661:SF1">
    <property type="entry name" value="HTH CRO_C1-TYPE DOMAIN-CONTAINING PROTEIN"/>
    <property type="match status" value="1"/>
</dbReference>
<dbReference type="RefSeq" id="WP_073571915.1">
    <property type="nucleotide sequence ID" value="NZ_FRXN01000003.1"/>
</dbReference>
<dbReference type="OrthoDB" id="3831186at2"/>
<dbReference type="InterPro" id="IPR010982">
    <property type="entry name" value="Lambda_DNA-bd_dom_sf"/>
</dbReference>
<dbReference type="SUPFAM" id="SSF51306">
    <property type="entry name" value="LexA/Signal peptidase"/>
    <property type="match status" value="1"/>
</dbReference>
<dbReference type="InterPro" id="IPR036286">
    <property type="entry name" value="LexA/Signal_pep-like_sf"/>
</dbReference>
<accession>A0A1M7ZCT5</accession>
<dbReference type="Pfam" id="PF01381">
    <property type="entry name" value="HTH_3"/>
    <property type="match status" value="1"/>
</dbReference>
<evidence type="ECO:0000313" key="6">
    <source>
        <dbReference type="Proteomes" id="UP000184609"/>
    </source>
</evidence>
<dbReference type="InterPro" id="IPR015927">
    <property type="entry name" value="Peptidase_S24_S26A/B/C"/>
</dbReference>
<dbReference type="Gene3D" id="1.10.260.40">
    <property type="entry name" value="lambda repressor-like DNA-binding domains"/>
    <property type="match status" value="1"/>
</dbReference>
<dbReference type="STRING" id="1073327.SAMN04488108_2258"/>
<gene>
    <name evidence="5" type="ORF">SAMN04488108_2258</name>
</gene>
<evidence type="ECO:0000256" key="2">
    <source>
        <dbReference type="ARBA" id="ARBA00023125"/>
    </source>
</evidence>
<dbReference type="PROSITE" id="PS50943">
    <property type="entry name" value="HTH_CROC1"/>
    <property type="match status" value="1"/>
</dbReference>
<feature type="domain" description="HTH cro/C1-type" evidence="4">
    <location>
        <begin position="7"/>
        <end position="60"/>
    </location>
</feature>
<keyword evidence="3" id="KW-0804">Transcription</keyword>
<evidence type="ECO:0000256" key="3">
    <source>
        <dbReference type="ARBA" id="ARBA00023163"/>
    </source>
</evidence>
<evidence type="ECO:0000256" key="1">
    <source>
        <dbReference type="ARBA" id="ARBA00023015"/>
    </source>
</evidence>
<organism evidence="5 6">
    <name type="scientific">Algoriphagus zhangzhouensis</name>
    <dbReference type="NCBI Taxonomy" id="1073327"/>
    <lineage>
        <taxon>Bacteria</taxon>
        <taxon>Pseudomonadati</taxon>
        <taxon>Bacteroidota</taxon>
        <taxon>Cytophagia</taxon>
        <taxon>Cytophagales</taxon>
        <taxon>Cyclobacteriaceae</taxon>
        <taxon>Algoriphagus</taxon>
    </lineage>
</organism>
<proteinExistence type="predicted"/>
<evidence type="ECO:0000259" key="4">
    <source>
        <dbReference type="PROSITE" id="PS50943"/>
    </source>
</evidence>
<name>A0A1M7ZCT5_9BACT</name>
<dbReference type="SMART" id="SM00530">
    <property type="entry name" value="HTH_XRE"/>
    <property type="match status" value="1"/>
</dbReference>
<dbReference type="Gene3D" id="2.10.109.10">
    <property type="entry name" value="Umud Fragment, subunit A"/>
    <property type="match status" value="1"/>
</dbReference>
<protein>
    <submittedName>
        <fullName evidence="5">Helix-turn-helix domain-containing protein</fullName>
    </submittedName>
</protein>
<dbReference type="InterPro" id="IPR001387">
    <property type="entry name" value="Cro/C1-type_HTH"/>
</dbReference>
<dbReference type="AlphaFoldDB" id="A0A1M7ZCT5"/>